<dbReference type="EMBL" id="BAAAHB010000031">
    <property type="protein sequence ID" value="GAA0467501.1"/>
    <property type="molecule type" value="Genomic_DNA"/>
</dbReference>
<protein>
    <recommendedName>
        <fullName evidence="2">HTH cro/C1-type domain-containing protein</fullName>
    </recommendedName>
</protein>
<dbReference type="CDD" id="cd00093">
    <property type="entry name" value="HTH_XRE"/>
    <property type="match status" value="1"/>
</dbReference>
<dbReference type="RefSeq" id="WP_344090898.1">
    <property type="nucleotide sequence ID" value="NZ_BAAAHB010000031.1"/>
</dbReference>
<evidence type="ECO:0000313" key="4">
    <source>
        <dbReference type="Proteomes" id="UP001499895"/>
    </source>
</evidence>
<reference evidence="3 4" key="1">
    <citation type="journal article" date="2019" name="Int. J. Syst. Evol. Microbiol.">
        <title>The Global Catalogue of Microorganisms (GCM) 10K type strain sequencing project: providing services to taxonomists for standard genome sequencing and annotation.</title>
        <authorList>
            <consortium name="The Broad Institute Genomics Platform"/>
            <consortium name="The Broad Institute Genome Sequencing Center for Infectious Disease"/>
            <person name="Wu L."/>
            <person name="Ma J."/>
        </authorList>
    </citation>
    <scope>NUCLEOTIDE SEQUENCE [LARGE SCALE GENOMIC DNA]</scope>
    <source>
        <strain evidence="3 4">JCM 10649</strain>
    </source>
</reference>
<evidence type="ECO:0000313" key="3">
    <source>
        <dbReference type="EMBL" id="GAA0467501.1"/>
    </source>
</evidence>
<dbReference type="SMART" id="SM00530">
    <property type="entry name" value="HTH_XRE"/>
    <property type="match status" value="1"/>
</dbReference>
<evidence type="ECO:0000259" key="2">
    <source>
        <dbReference type="PROSITE" id="PS50943"/>
    </source>
</evidence>
<dbReference type="InterPro" id="IPR010982">
    <property type="entry name" value="Lambda_DNA-bd_dom_sf"/>
</dbReference>
<gene>
    <name evidence="3" type="ORF">GCM10009544_32190</name>
</gene>
<dbReference type="PROSITE" id="PS50943">
    <property type="entry name" value="HTH_CROC1"/>
    <property type="match status" value="1"/>
</dbReference>
<dbReference type="Proteomes" id="UP001499895">
    <property type="component" value="Unassembled WGS sequence"/>
</dbReference>
<dbReference type="SUPFAM" id="SSF47413">
    <property type="entry name" value="lambda repressor-like DNA-binding domains"/>
    <property type="match status" value="1"/>
</dbReference>
<feature type="region of interest" description="Disordered" evidence="1">
    <location>
        <begin position="67"/>
        <end position="92"/>
    </location>
</feature>
<keyword evidence="4" id="KW-1185">Reference proteome</keyword>
<dbReference type="InterPro" id="IPR001387">
    <property type="entry name" value="Cro/C1-type_HTH"/>
</dbReference>
<sequence length="92" mass="10621">MHLRDKERFDELVRLKGLSQRTLAQQAHVTQAFISLVAHGRRGLRPETAWRIASALGVFTDELFTAHDQEPPSRRPASSFNRVRFSNRSQQH</sequence>
<name>A0ABN1A4N9_9ACTN</name>
<accession>A0ABN1A4N9</accession>
<feature type="domain" description="HTH cro/C1-type" evidence="2">
    <location>
        <begin position="16"/>
        <end position="63"/>
    </location>
</feature>
<dbReference type="Pfam" id="PF01381">
    <property type="entry name" value="HTH_3"/>
    <property type="match status" value="1"/>
</dbReference>
<evidence type="ECO:0000256" key="1">
    <source>
        <dbReference type="SAM" id="MobiDB-lite"/>
    </source>
</evidence>
<organism evidence="3 4">
    <name type="scientific">Streptomyces stramineus</name>
    <dbReference type="NCBI Taxonomy" id="173861"/>
    <lineage>
        <taxon>Bacteria</taxon>
        <taxon>Bacillati</taxon>
        <taxon>Actinomycetota</taxon>
        <taxon>Actinomycetes</taxon>
        <taxon>Kitasatosporales</taxon>
        <taxon>Streptomycetaceae</taxon>
        <taxon>Streptomyces</taxon>
    </lineage>
</organism>
<comment type="caution">
    <text evidence="3">The sequence shown here is derived from an EMBL/GenBank/DDBJ whole genome shotgun (WGS) entry which is preliminary data.</text>
</comment>
<feature type="compositionally biased region" description="Low complexity" evidence="1">
    <location>
        <begin position="78"/>
        <end position="92"/>
    </location>
</feature>
<dbReference type="Gene3D" id="1.10.260.40">
    <property type="entry name" value="lambda repressor-like DNA-binding domains"/>
    <property type="match status" value="1"/>
</dbReference>
<proteinExistence type="predicted"/>